<accession>A0ABR0MER5</accession>
<dbReference type="Proteomes" id="UP001358586">
    <property type="component" value="Chromosome 13"/>
</dbReference>
<feature type="compositionally biased region" description="Basic and acidic residues" evidence="1">
    <location>
        <begin position="146"/>
        <end position="160"/>
    </location>
</feature>
<evidence type="ECO:0000313" key="2">
    <source>
        <dbReference type="EMBL" id="KAK5771585.1"/>
    </source>
</evidence>
<feature type="compositionally biased region" description="Basic and acidic residues" evidence="1">
    <location>
        <begin position="107"/>
        <end position="125"/>
    </location>
</feature>
<comment type="caution">
    <text evidence="2">The sequence shown here is derived from an EMBL/GenBank/DDBJ whole genome shotgun (WGS) entry which is preliminary data.</text>
</comment>
<dbReference type="EMBL" id="JARKNE010000013">
    <property type="protein sequence ID" value="KAK5771585.1"/>
    <property type="molecule type" value="Genomic_DNA"/>
</dbReference>
<organism evidence="2 3">
    <name type="scientific">Gossypium arboreum</name>
    <name type="common">Tree cotton</name>
    <name type="synonym">Gossypium nanking</name>
    <dbReference type="NCBI Taxonomy" id="29729"/>
    <lineage>
        <taxon>Eukaryota</taxon>
        <taxon>Viridiplantae</taxon>
        <taxon>Streptophyta</taxon>
        <taxon>Embryophyta</taxon>
        <taxon>Tracheophyta</taxon>
        <taxon>Spermatophyta</taxon>
        <taxon>Magnoliopsida</taxon>
        <taxon>eudicotyledons</taxon>
        <taxon>Gunneridae</taxon>
        <taxon>Pentapetalae</taxon>
        <taxon>rosids</taxon>
        <taxon>malvids</taxon>
        <taxon>Malvales</taxon>
        <taxon>Malvaceae</taxon>
        <taxon>Malvoideae</taxon>
        <taxon>Gossypium</taxon>
    </lineage>
</organism>
<proteinExistence type="predicted"/>
<feature type="region of interest" description="Disordered" evidence="1">
    <location>
        <begin position="107"/>
        <end position="160"/>
    </location>
</feature>
<evidence type="ECO:0000313" key="3">
    <source>
        <dbReference type="Proteomes" id="UP001358586"/>
    </source>
</evidence>
<reference evidence="2 3" key="1">
    <citation type="submission" date="2023-03" db="EMBL/GenBank/DDBJ databases">
        <title>WGS of Gossypium arboreum.</title>
        <authorList>
            <person name="Yu D."/>
        </authorList>
    </citation>
    <scope>NUCLEOTIDE SEQUENCE [LARGE SCALE GENOMIC DNA]</scope>
    <source>
        <tissue evidence="2">Leaf</tissue>
    </source>
</reference>
<protein>
    <submittedName>
        <fullName evidence="2">Uncharacterized protein</fullName>
    </submittedName>
</protein>
<dbReference type="PANTHER" id="PTHR35046">
    <property type="entry name" value="ZINC KNUCKLE (CCHC-TYPE) FAMILY PROTEIN"/>
    <property type="match status" value="1"/>
</dbReference>
<dbReference type="PANTHER" id="PTHR35046:SF9">
    <property type="entry name" value="RNA-DIRECTED DNA POLYMERASE"/>
    <property type="match status" value="1"/>
</dbReference>
<keyword evidence="3" id="KW-1185">Reference proteome</keyword>
<evidence type="ECO:0000256" key="1">
    <source>
        <dbReference type="SAM" id="MobiDB-lite"/>
    </source>
</evidence>
<feature type="compositionally biased region" description="Basic residues" evidence="1">
    <location>
        <begin position="126"/>
        <end position="145"/>
    </location>
</feature>
<name>A0ABR0MER5_GOSAR</name>
<gene>
    <name evidence="2" type="ORF">PVK06_047806</name>
</gene>
<sequence>MPRKMNSNGKTSFTLDSMFKESGEIKVTKQVIVPFSIGKYSDEVLCDVVSMHFGYLLLWRPWQYNWRVVHDGYTNCYSFKHNKKAITLAPMTPKQVYKDQILLKEENEKTKSKEKEKNDESEKEKRNKKKKKEFKVKSKETKKKKEKEIEKVSFYVNERD</sequence>